<evidence type="ECO:0000313" key="2">
    <source>
        <dbReference type="Proteomes" id="UP000078540"/>
    </source>
</evidence>
<gene>
    <name evidence="1" type="ORF">ALC53_11312</name>
</gene>
<dbReference type="EMBL" id="KQ976672">
    <property type="protein sequence ID" value="KYM78244.1"/>
    <property type="molecule type" value="Genomic_DNA"/>
</dbReference>
<proteinExistence type="predicted"/>
<keyword evidence="2" id="KW-1185">Reference proteome</keyword>
<dbReference type="AlphaFoldDB" id="A0A151HZL8"/>
<dbReference type="Proteomes" id="UP000078540">
    <property type="component" value="Unassembled WGS sequence"/>
</dbReference>
<evidence type="ECO:0000313" key="1">
    <source>
        <dbReference type="EMBL" id="KYM78244.1"/>
    </source>
</evidence>
<reference evidence="1 2" key="1">
    <citation type="submission" date="2015-09" db="EMBL/GenBank/DDBJ databases">
        <title>Atta colombica WGS genome.</title>
        <authorList>
            <person name="Nygaard S."/>
            <person name="Hu H."/>
            <person name="Boomsma J."/>
            <person name="Zhang G."/>
        </authorList>
    </citation>
    <scope>NUCLEOTIDE SEQUENCE [LARGE SCALE GENOMIC DNA]</scope>
    <source>
        <strain evidence="1">Treedump-2</strain>
        <tissue evidence="1">Whole body</tissue>
    </source>
</reference>
<accession>A0A151HZL8</accession>
<name>A0A151HZL8_9HYME</name>
<protein>
    <submittedName>
        <fullName evidence="1">Uncharacterized protein</fullName>
    </submittedName>
</protein>
<organism evidence="1 2">
    <name type="scientific">Atta colombica</name>
    <dbReference type="NCBI Taxonomy" id="520822"/>
    <lineage>
        <taxon>Eukaryota</taxon>
        <taxon>Metazoa</taxon>
        <taxon>Ecdysozoa</taxon>
        <taxon>Arthropoda</taxon>
        <taxon>Hexapoda</taxon>
        <taxon>Insecta</taxon>
        <taxon>Pterygota</taxon>
        <taxon>Neoptera</taxon>
        <taxon>Endopterygota</taxon>
        <taxon>Hymenoptera</taxon>
        <taxon>Apocrita</taxon>
        <taxon>Aculeata</taxon>
        <taxon>Formicoidea</taxon>
        <taxon>Formicidae</taxon>
        <taxon>Myrmicinae</taxon>
        <taxon>Atta</taxon>
    </lineage>
</organism>
<sequence length="76" mass="8518">MSYVLKIRQMLSENVKAKRRVVRCNLFLCDSFAHDPQDALVITKMKFPANVHVLSAASNDIVQLGTPAHTSHLVQN</sequence>